<evidence type="ECO:0000313" key="1">
    <source>
        <dbReference type="EMBL" id="CBI07290.1"/>
    </source>
</evidence>
<reference evidence="1" key="1">
    <citation type="submission" date="2009-10" db="EMBL/GenBank/DDBJ databases">
        <title>Diversity of trophic interactions inside an arsenic-rich microbial ecosystem.</title>
        <authorList>
            <person name="Bertin P.N."/>
            <person name="Heinrich-Salmeron A."/>
            <person name="Pelletier E."/>
            <person name="Goulhen-Chollet F."/>
            <person name="Arsene-Ploetze F."/>
            <person name="Gallien S."/>
            <person name="Calteau A."/>
            <person name="Vallenet D."/>
            <person name="Casiot C."/>
            <person name="Chane-Woon-Ming B."/>
            <person name="Giloteaux L."/>
            <person name="Barakat M."/>
            <person name="Bonnefoy V."/>
            <person name="Bruneel O."/>
            <person name="Chandler M."/>
            <person name="Cleiss J."/>
            <person name="Duran R."/>
            <person name="Elbaz-Poulichet F."/>
            <person name="Fonknechten N."/>
            <person name="Lauga B."/>
            <person name="Mornico D."/>
            <person name="Ortet P."/>
            <person name="Schaeffer C."/>
            <person name="Siguier P."/>
            <person name="Alexander Thil Smith A."/>
            <person name="Van Dorsselaer A."/>
            <person name="Weissenbach J."/>
            <person name="Medigue C."/>
            <person name="Le Paslier D."/>
        </authorList>
    </citation>
    <scope>NUCLEOTIDE SEQUENCE</scope>
</reference>
<dbReference type="AlphaFoldDB" id="E6QJ74"/>
<dbReference type="EMBL" id="CABQ01000084">
    <property type="protein sequence ID" value="CBI07290.1"/>
    <property type="molecule type" value="Genomic_DNA"/>
</dbReference>
<proteinExistence type="predicted"/>
<sequence>MTANSLLPTITLSAIYSFLPPINKLLPTFRSATDGFEKEN</sequence>
<accession>E6QJ74</accession>
<name>E6QJ74_9ZZZZ</name>
<protein>
    <submittedName>
        <fullName evidence="1">Uncharacterized protein</fullName>
    </submittedName>
</protein>
<comment type="caution">
    <text evidence="1">The sequence shown here is derived from an EMBL/GenBank/DDBJ whole genome shotgun (WGS) entry which is preliminary data.</text>
</comment>
<organism evidence="1">
    <name type="scientific">mine drainage metagenome</name>
    <dbReference type="NCBI Taxonomy" id="410659"/>
    <lineage>
        <taxon>unclassified sequences</taxon>
        <taxon>metagenomes</taxon>
        <taxon>ecological metagenomes</taxon>
    </lineage>
</organism>
<gene>
    <name evidence="1" type="ORF">CARN6_0620</name>
</gene>